<evidence type="ECO:0000259" key="2">
    <source>
        <dbReference type="PROSITE" id="PS50828"/>
    </source>
</evidence>
<dbReference type="InterPro" id="IPR002625">
    <property type="entry name" value="Smr_dom"/>
</dbReference>
<evidence type="ECO:0000256" key="1">
    <source>
        <dbReference type="SAM" id="MobiDB-lite"/>
    </source>
</evidence>
<sequence>MNTQANLFDKFQVQFCPPLDSSLLAAILLDVDPDSEPTKEQIDVIEATLSELAAQADVLQTAEDYSDFAVADDRLSTPSFTRGETAVSNSSSELQPFDTPLGFLQAAFPDIQSQKLQCALVDAELGDSDLDMWDIVAGLLTEELIRELEERGLDGTKGYDTKKEDSWEIAGKKERYKNKRRRQKVTLVDLRQQQHAKPPESSSESSSRLLAPDPWTQISSLSTHLASLLPSHEPSFFSSFFHSPKYPTPYLALVEALREIAKTRASEEDYAPILISLLDILLLTYDDHEQKSHLVSVAELALTATEGRPEDALDLVRLLHDLNEDSSGGNFEMGIYHEPMPHPHPTDASRPGRAPARRSQLPSGPPPVPPPPLLKGNSSMACSENKPSPYRWQSVPQRKTRKTTHPLAQYIPTYNRDVNGIRVRDESDVGELEFRKRIKDSRRKRDEMLREASRMWQKGNAKTRGGEVALYFAHRAREYQEVAKKDALDAARMMVESKRISSGNPDTIDMHGITASEAIVIVSETLASMACSSSNPLRIITGRGTHSTNRIGVLKPTLQKWLVEDGWTVSTWDGGLIVRGKR</sequence>
<dbReference type="SMART" id="SM00463">
    <property type="entry name" value="SMR"/>
    <property type="match status" value="1"/>
</dbReference>
<protein>
    <recommendedName>
        <fullName evidence="2">Smr domain-containing protein</fullName>
    </recommendedName>
</protein>
<dbReference type="Pfam" id="PF01713">
    <property type="entry name" value="Smr"/>
    <property type="match status" value="1"/>
</dbReference>
<dbReference type="Proteomes" id="UP000772434">
    <property type="component" value="Unassembled WGS sequence"/>
</dbReference>
<dbReference type="Gene3D" id="3.30.1370.110">
    <property type="match status" value="1"/>
</dbReference>
<feature type="region of interest" description="Disordered" evidence="1">
    <location>
        <begin position="178"/>
        <end position="210"/>
    </location>
</feature>
<name>A0A9P5Q400_9AGAR</name>
<feature type="compositionally biased region" description="Polar residues" evidence="1">
    <location>
        <begin position="376"/>
        <end position="386"/>
    </location>
</feature>
<organism evidence="3 4">
    <name type="scientific">Rhodocollybia butyracea</name>
    <dbReference type="NCBI Taxonomy" id="206335"/>
    <lineage>
        <taxon>Eukaryota</taxon>
        <taxon>Fungi</taxon>
        <taxon>Dikarya</taxon>
        <taxon>Basidiomycota</taxon>
        <taxon>Agaricomycotina</taxon>
        <taxon>Agaricomycetes</taxon>
        <taxon>Agaricomycetidae</taxon>
        <taxon>Agaricales</taxon>
        <taxon>Marasmiineae</taxon>
        <taxon>Omphalotaceae</taxon>
        <taxon>Rhodocollybia</taxon>
    </lineage>
</organism>
<dbReference type="PANTHER" id="PTHR46535:SF1">
    <property type="entry name" value="NEDD4-BINDING PROTEIN 2"/>
    <property type="match status" value="1"/>
</dbReference>
<proteinExistence type="predicted"/>
<dbReference type="InterPro" id="IPR036063">
    <property type="entry name" value="Smr_dom_sf"/>
</dbReference>
<feature type="region of interest" description="Disordered" evidence="1">
    <location>
        <begin position="335"/>
        <end position="403"/>
    </location>
</feature>
<dbReference type="EMBL" id="JADNRY010000002">
    <property type="protein sequence ID" value="KAF9077984.1"/>
    <property type="molecule type" value="Genomic_DNA"/>
</dbReference>
<dbReference type="GO" id="GO:0004519">
    <property type="term" value="F:endonuclease activity"/>
    <property type="evidence" value="ECO:0007669"/>
    <property type="project" value="TreeGrafter"/>
</dbReference>
<accession>A0A9P5Q400</accession>
<dbReference type="PROSITE" id="PS50828">
    <property type="entry name" value="SMR"/>
    <property type="match status" value="1"/>
</dbReference>
<reference evidence="3" key="1">
    <citation type="submission" date="2020-11" db="EMBL/GenBank/DDBJ databases">
        <authorList>
            <consortium name="DOE Joint Genome Institute"/>
            <person name="Ahrendt S."/>
            <person name="Riley R."/>
            <person name="Andreopoulos W."/>
            <person name="Labutti K."/>
            <person name="Pangilinan J."/>
            <person name="Ruiz-Duenas F.J."/>
            <person name="Barrasa J.M."/>
            <person name="Sanchez-Garcia M."/>
            <person name="Camarero S."/>
            <person name="Miyauchi S."/>
            <person name="Serrano A."/>
            <person name="Linde D."/>
            <person name="Babiker R."/>
            <person name="Drula E."/>
            <person name="Ayuso-Fernandez I."/>
            <person name="Pacheco R."/>
            <person name="Padilla G."/>
            <person name="Ferreira P."/>
            <person name="Barriuso J."/>
            <person name="Kellner H."/>
            <person name="Castanera R."/>
            <person name="Alfaro M."/>
            <person name="Ramirez L."/>
            <person name="Pisabarro A.G."/>
            <person name="Kuo A."/>
            <person name="Tritt A."/>
            <person name="Lipzen A."/>
            <person name="He G."/>
            <person name="Yan M."/>
            <person name="Ng V."/>
            <person name="Cullen D."/>
            <person name="Martin F."/>
            <person name="Rosso M.-N."/>
            <person name="Henrissat B."/>
            <person name="Hibbett D."/>
            <person name="Martinez A.T."/>
            <person name="Grigoriev I.V."/>
        </authorList>
    </citation>
    <scope>NUCLEOTIDE SEQUENCE</scope>
    <source>
        <strain evidence="3">AH 40177</strain>
    </source>
</reference>
<feature type="compositionally biased region" description="Low complexity" evidence="1">
    <location>
        <begin position="348"/>
        <end position="362"/>
    </location>
</feature>
<evidence type="ECO:0000313" key="3">
    <source>
        <dbReference type="EMBL" id="KAF9077984.1"/>
    </source>
</evidence>
<dbReference type="PANTHER" id="PTHR46535">
    <property type="entry name" value="NEDD4-BINDING PROTEIN 2"/>
    <property type="match status" value="1"/>
</dbReference>
<evidence type="ECO:0000313" key="4">
    <source>
        <dbReference type="Proteomes" id="UP000772434"/>
    </source>
</evidence>
<dbReference type="SUPFAM" id="SSF160443">
    <property type="entry name" value="SMR domain-like"/>
    <property type="match status" value="1"/>
</dbReference>
<dbReference type="OrthoDB" id="4080456at2759"/>
<dbReference type="AlphaFoldDB" id="A0A9P5Q400"/>
<dbReference type="InterPro" id="IPR013899">
    <property type="entry name" value="DUF1771"/>
</dbReference>
<comment type="caution">
    <text evidence="3">The sequence shown here is derived from an EMBL/GenBank/DDBJ whole genome shotgun (WGS) entry which is preliminary data.</text>
</comment>
<gene>
    <name evidence="3" type="ORF">BDP27DRAFT_1310536</name>
</gene>
<dbReference type="SMART" id="SM01162">
    <property type="entry name" value="DUF1771"/>
    <property type="match status" value="1"/>
</dbReference>
<dbReference type="InterPro" id="IPR052772">
    <property type="entry name" value="Endo/PolyKinase_Domain-Protein"/>
</dbReference>
<keyword evidence="4" id="KW-1185">Reference proteome</keyword>
<feature type="compositionally biased region" description="Pro residues" evidence="1">
    <location>
        <begin position="363"/>
        <end position="373"/>
    </location>
</feature>
<feature type="domain" description="Smr" evidence="2">
    <location>
        <begin position="508"/>
        <end position="581"/>
    </location>
</feature>
<dbReference type="GO" id="GO:0005634">
    <property type="term" value="C:nucleus"/>
    <property type="evidence" value="ECO:0007669"/>
    <property type="project" value="TreeGrafter"/>
</dbReference>